<comment type="caution">
    <text evidence="2">The sequence shown here is derived from an EMBL/GenBank/DDBJ whole genome shotgun (WGS) entry which is preliminary data.</text>
</comment>
<dbReference type="AlphaFoldDB" id="A0A4V6WP39"/>
<sequence length="125" mass="12945">MSPQVVSRVGGSSAGPPPAHVSQGSLARGGDPDQGRLALTKGCENRQGLRVQLEGLSAALSHAQLGREAQASSKTPPGRARCGRGRRTGAPTSPCSLISPSFRCLEPPHLANLTLENASECLMQH</sequence>
<evidence type="ECO:0000256" key="1">
    <source>
        <dbReference type="SAM" id="MobiDB-lite"/>
    </source>
</evidence>
<accession>A0A4V6WP39</accession>
<organism evidence="2 3">
    <name type="scientific">Monodon monoceros</name>
    <name type="common">Narwhal</name>
    <name type="synonym">Ceratodon monodon</name>
    <dbReference type="NCBI Taxonomy" id="40151"/>
    <lineage>
        <taxon>Eukaryota</taxon>
        <taxon>Metazoa</taxon>
        <taxon>Chordata</taxon>
        <taxon>Craniata</taxon>
        <taxon>Vertebrata</taxon>
        <taxon>Euteleostomi</taxon>
        <taxon>Mammalia</taxon>
        <taxon>Eutheria</taxon>
        <taxon>Laurasiatheria</taxon>
        <taxon>Artiodactyla</taxon>
        <taxon>Whippomorpha</taxon>
        <taxon>Cetacea</taxon>
        <taxon>Odontoceti</taxon>
        <taxon>Monodontidae</taxon>
        <taxon>Monodon</taxon>
    </lineage>
</organism>
<name>A0A4V6WP39_MONMO</name>
<feature type="region of interest" description="Disordered" evidence="1">
    <location>
        <begin position="1"/>
        <end position="38"/>
    </location>
</feature>
<evidence type="ECO:0000313" key="3">
    <source>
        <dbReference type="Proteomes" id="UP000308365"/>
    </source>
</evidence>
<feature type="region of interest" description="Disordered" evidence="1">
    <location>
        <begin position="64"/>
        <end position="98"/>
    </location>
</feature>
<protein>
    <submittedName>
        <fullName evidence="2">Uncharacterized protein</fullName>
    </submittedName>
</protein>
<proteinExistence type="predicted"/>
<dbReference type="EMBL" id="RWIC01000453">
    <property type="protein sequence ID" value="TKC43660.1"/>
    <property type="molecule type" value="Genomic_DNA"/>
</dbReference>
<evidence type="ECO:0000313" key="2">
    <source>
        <dbReference type="EMBL" id="TKC43660.1"/>
    </source>
</evidence>
<reference evidence="3" key="1">
    <citation type="journal article" date="2019" name="IScience">
        <title>Narwhal Genome Reveals Long-Term Low Genetic Diversity despite Current Large Abundance Size.</title>
        <authorList>
            <person name="Westbury M.V."/>
            <person name="Petersen B."/>
            <person name="Garde E."/>
            <person name="Heide-Jorgensen M.P."/>
            <person name="Lorenzen E.D."/>
        </authorList>
    </citation>
    <scope>NUCLEOTIDE SEQUENCE [LARGE SCALE GENOMIC DNA]</scope>
</reference>
<dbReference type="Proteomes" id="UP000308365">
    <property type="component" value="Unassembled WGS sequence"/>
</dbReference>
<gene>
    <name evidence="2" type="ORF">EI555_003741</name>
</gene>